<dbReference type="PROSITE" id="PS00903">
    <property type="entry name" value="CYT_DCMP_DEAMINASES_1"/>
    <property type="match status" value="1"/>
</dbReference>
<evidence type="ECO:0000256" key="8">
    <source>
        <dbReference type="HAMAP-Rule" id="MF_00972"/>
    </source>
</evidence>
<comment type="subunit">
    <text evidence="2 8">Homodimer.</text>
</comment>
<dbReference type="RefSeq" id="WP_194018570.1">
    <property type="nucleotide sequence ID" value="NZ_JADEVV010000001.1"/>
</dbReference>
<keyword evidence="11" id="KW-1185">Reference proteome</keyword>
<evidence type="ECO:0000256" key="5">
    <source>
        <dbReference type="ARBA" id="ARBA00022801"/>
    </source>
</evidence>
<comment type="caution">
    <text evidence="10">The sequence shown here is derived from an EMBL/GenBank/DDBJ whole genome shotgun (WGS) entry which is preliminary data.</text>
</comment>
<dbReference type="HAMAP" id="MF_00972">
    <property type="entry name" value="tRNA_aden_deaminase"/>
    <property type="match status" value="1"/>
</dbReference>
<dbReference type="PROSITE" id="PS51747">
    <property type="entry name" value="CYT_DCMP_DEAMINASES_2"/>
    <property type="match status" value="1"/>
</dbReference>
<comment type="function">
    <text evidence="8">Catalyzes the deamination of adenosine to inosine at the wobble position 34 of tRNA(Arg2).</text>
</comment>
<dbReference type="PANTHER" id="PTHR11079">
    <property type="entry name" value="CYTOSINE DEAMINASE FAMILY MEMBER"/>
    <property type="match status" value="1"/>
</dbReference>
<dbReference type="EMBL" id="JADEVV010000001">
    <property type="protein sequence ID" value="MBE9252373.1"/>
    <property type="molecule type" value="Genomic_DNA"/>
</dbReference>
<feature type="binding site" evidence="8">
    <location>
        <position position="58"/>
    </location>
    <ligand>
        <name>Zn(2+)</name>
        <dbReference type="ChEBI" id="CHEBI:29105"/>
        <note>catalytic</note>
    </ligand>
</feature>
<name>A0ABR9VM07_9SYNC</name>
<evidence type="ECO:0000259" key="9">
    <source>
        <dbReference type="PROSITE" id="PS51747"/>
    </source>
</evidence>
<dbReference type="CDD" id="cd01285">
    <property type="entry name" value="nucleoside_deaminase"/>
    <property type="match status" value="1"/>
</dbReference>
<gene>
    <name evidence="8" type="primary">tadA</name>
    <name evidence="10" type="ORF">IQ217_00580</name>
</gene>
<keyword evidence="3 8" id="KW-0819">tRNA processing</keyword>
<evidence type="ECO:0000256" key="3">
    <source>
        <dbReference type="ARBA" id="ARBA00022694"/>
    </source>
</evidence>
<comment type="catalytic activity">
    <reaction evidence="7 8">
        <text>adenosine(34) in tRNA + H2O + H(+) = inosine(34) in tRNA + NH4(+)</text>
        <dbReference type="Rhea" id="RHEA:43168"/>
        <dbReference type="Rhea" id="RHEA-COMP:10373"/>
        <dbReference type="Rhea" id="RHEA-COMP:10374"/>
        <dbReference type="ChEBI" id="CHEBI:15377"/>
        <dbReference type="ChEBI" id="CHEBI:15378"/>
        <dbReference type="ChEBI" id="CHEBI:28938"/>
        <dbReference type="ChEBI" id="CHEBI:74411"/>
        <dbReference type="ChEBI" id="CHEBI:82852"/>
        <dbReference type="EC" id="3.5.4.33"/>
    </reaction>
</comment>
<protein>
    <recommendedName>
        <fullName evidence="8">tRNA-specific adenosine deaminase</fullName>
        <ecNumber evidence="8">3.5.4.33</ecNumber>
    </recommendedName>
</protein>
<evidence type="ECO:0000256" key="2">
    <source>
        <dbReference type="ARBA" id="ARBA00011738"/>
    </source>
</evidence>
<dbReference type="SUPFAM" id="SSF53927">
    <property type="entry name" value="Cytidine deaminase-like"/>
    <property type="match status" value="1"/>
</dbReference>
<evidence type="ECO:0000313" key="10">
    <source>
        <dbReference type="EMBL" id="MBE9252373.1"/>
    </source>
</evidence>
<accession>A0ABR9VM07</accession>
<keyword evidence="4 8" id="KW-0479">Metal-binding</keyword>
<dbReference type="NCBIfam" id="NF008113">
    <property type="entry name" value="PRK10860.1"/>
    <property type="match status" value="1"/>
</dbReference>
<comment type="similarity">
    <text evidence="1">Belongs to the cytidine and deoxycytidylate deaminase family. ADAT2 subfamily.</text>
</comment>
<keyword evidence="6 8" id="KW-0862">Zinc</keyword>
<dbReference type="Proteomes" id="UP000658720">
    <property type="component" value="Unassembled WGS sequence"/>
</dbReference>
<dbReference type="InterPro" id="IPR016192">
    <property type="entry name" value="APOBEC/CMP_deaminase_Zn-bd"/>
</dbReference>
<dbReference type="InterPro" id="IPR058535">
    <property type="entry name" value="MafB19-deam"/>
</dbReference>
<evidence type="ECO:0000313" key="11">
    <source>
        <dbReference type="Proteomes" id="UP000658720"/>
    </source>
</evidence>
<dbReference type="InterPro" id="IPR002125">
    <property type="entry name" value="CMP_dCMP_dom"/>
</dbReference>
<evidence type="ECO:0000256" key="6">
    <source>
        <dbReference type="ARBA" id="ARBA00022833"/>
    </source>
</evidence>
<sequence length="164" mass="18112">MPQPLPTHEDWMQMAIALAEEAGNEGEIPVGAVVVNSMGQVLATTQNRKQRDQNPTAHAEILAIQTACHRLGHWRLNECTLYVTLEPCPMCTGAIIQARLGLLVYGTPDPKTGTIDSVFDLAASAASNHRLQRLGGVCQEQCREQLQSWFTQHRARKRQQSVVS</sequence>
<dbReference type="InterPro" id="IPR016193">
    <property type="entry name" value="Cytidine_deaminase-like"/>
</dbReference>
<dbReference type="InterPro" id="IPR028883">
    <property type="entry name" value="tRNA_aden_deaminase"/>
</dbReference>
<feature type="active site" description="Proton donor" evidence="8">
    <location>
        <position position="60"/>
    </location>
</feature>
<dbReference type="EC" id="3.5.4.33" evidence="8"/>
<dbReference type="Gene3D" id="3.40.140.10">
    <property type="entry name" value="Cytidine Deaminase, domain 2"/>
    <property type="match status" value="1"/>
</dbReference>
<comment type="cofactor">
    <cofactor evidence="8">
        <name>Zn(2+)</name>
        <dbReference type="ChEBI" id="CHEBI:29105"/>
    </cofactor>
    <text evidence="8">Binds 1 zinc ion per subunit.</text>
</comment>
<dbReference type="PANTHER" id="PTHR11079:SF202">
    <property type="entry name" value="TRNA-SPECIFIC ADENOSINE DEAMINASE"/>
    <property type="match status" value="1"/>
</dbReference>
<reference evidence="10 11" key="1">
    <citation type="submission" date="2020-10" db="EMBL/GenBank/DDBJ databases">
        <authorList>
            <person name="Castelo-Branco R."/>
            <person name="Eusebio N."/>
            <person name="Adriana R."/>
            <person name="Vieira A."/>
            <person name="Brugerolle De Fraissinette N."/>
            <person name="Rezende De Castro R."/>
            <person name="Schneider M.P."/>
            <person name="Vasconcelos V."/>
            <person name="Leao P.N."/>
        </authorList>
    </citation>
    <scope>NUCLEOTIDE SEQUENCE [LARGE SCALE GENOMIC DNA]</scope>
    <source>
        <strain evidence="10 11">LEGE 00031</strain>
    </source>
</reference>
<feature type="binding site" evidence="8">
    <location>
        <position position="88"/>
    </location>
    <ligand>
        <name>Zn(2+)</name>
        <dbReference type="ChEBI" id="CHEBI:29105"/>
        <note>catalytic</note>
    </ligand>
</feature>
<keyword evidence="5 8" id="KW-0378">Hydrolase</keyword>
<feature type="binding site" evidence="8">
    <location>
        <position position="91"/>
    </location>
    <ligand>
        <name>Zn(2+)</name>
        <dbReference type="ChEBI" id="CHEBI:29105"/>
        <note>catalytic</note>
    </ligand>
</feature>
<proteinExistence type="inferred from homology"/>
<dbReference type="Pfam" id="PF14437">
    <property type="entry name" value="MafB19-deam"/>
    <property type="match status" value="1"/>
</dbReference>
<evidence type="ECO:0000256" key="7">
    <source>
        <dbReference type="ARBA" id="ARBA00048045"/>
    </source>
</evidence>
<organism evidence="10 11">
    <name type="scientific">Synechocystis salina LEGE 00031</name>
    <dbReference type="NCBI Taxonomy" id="1828736"/>
    <lineage>
        <taxon>Bacteria</taxon>
        <taxon>Bacillati</taxon>
        <taxon>Cyanobacteriota</taxon>
        <taxon>Cyanophyceae</taxon>
        <taxon>Synechococcales</taxon>
        <taxon>Merismopediaceae</taxon>
        <taxon>Synechocystis</taxon>
    </lineage>
</organism>
<evidence type="ECO:0000256" key="4">
    <source>
        <dbReference type="ARBA" id="ARBA00022723"/>
    </source>
</evidence>
<evidence type="ECO:0000256" key="1">
    <source>
        <dbReference type="ARBA" id="ARBA00010669"/>
    </source>
</evidence>
<feature type="domain" description="CMP/dCMP-type deaminase" evidence="9">
    <location>
        <begin position="6"/>
        <end position="134"/>
    </location>
</feature>